<dbReference type="SUPFAM" id="SSF51735">
    <property type="entry name" value="NAD(P)-binding Rossmann-fold domains"/>
    <property type="match status" value="1"/>
</dbReference>
<dbReference type="PROSITE" id="PS00061">
    <property type="entry name" value="ADH_SHORT"/>
    <property type="match status" value="1"/>
</dbReference>
<dbReference type="InterPro" id="IPR020904">
    <property type="entry name" value="Sc_DH/Rdtase_CS"/>
</dbReference>
<dbReference type="Pfam" id="PF13561">
    <property type="entry name" value="adh_short_C2"/>
    <property type="match status" value="1"/>
</dbReference>
<evidence type="ECO:0000256" key="1">
    <source>
        <dbReference type="ARBA" id="ARBA00006484"/>
    </source>
</evidence>
<dbReference type="RefSeq" id="WP_318750988.1">
    <property type="nucleotide sequence ID" value="NZ_CP132508.1"/>
</dbReference>
<evidence type="ECO:0000313" key="2">
    <source>
        <dbReference type="EMBL" id="WPD19465.1"/>
    </source>
</evidence>
<sequence>MRLQDEVAVVTGAGRGIGRAVALRLAAEGAAVGVLDVDAAAAEATTAAIRRQGGRAVALAADVADSPAVARAMARVAEELGPPTILINNAGIGGFVPLDHPEAEATWHRVLAVDLTGAYLCARHAVPYMKRAGRGAIVQIASTRALMSEPDGEPYAAAKGGLLALTHALAISLGRYGIRVNAVSPGWIDTGHEPVTEADHAQHPVGRVGRPEDVAAACAFLVSPEAGFITGQNLVVDGGMTVKMIYA</sequence>
<dbReference type="NCBIfam" id="NF005559">
    <property type="entry name" value="PRK07231.1"/>
    <property type="match status" value="1"/>
</dbReference>
<evidence type="ECO:0000313" key="3">
    <source>
        <dbReference type="Proteomes" id="UP001304683"/>
    </source>
</evidence>
<comment type="similarity">
    <text evidence="1">Belongs to the short-chain dehydrogenases/reductases (SDR) family.</text>
</comment>
<dbReference type="PRINTS" id="PR00080">
    <property type="entry name" value="SDRFAMILY"/>
</dbReference>
<dbReference type="InterPro" id="IPR036291">
    <property type="entry name" value="NAD(P)-bd_dom_sf"/>
</dbReference>
<dbReference type="PANTHER" id="PTHR42760:SF40">
    <property type="entry name" value="3-OXOACYL-[ACYL-CARRIER-PROTEIN] REDUCTASE, CHLOROPLASTIC"/>
    <property type="match status" value="1"/>
</dbReference>
<proteinExistence type="inferred from homology"/>
<dbReference type="EMBL" id="CP132508">
    <property type="protein sequence ID" value="WPD19465.1"/>
    <property type="molecule type" value="Genomic_DNA"/>
</dbReference>
<organism evidence="2 3">
    <name type="scientific">Thermaerobacter composti</name>
    <dbReference type="NCBI Taxonomy" id="554949"/>
    <lineage>
        <taxon>Bacteria</taxon>
        <taxon>Bacillati</taxon>
        <taxon>Bacillota</taxon>
        <taxon>Clostridia</taxon>
        <taxon>Eubacteriales</taxon>
        <taxon>Clostridiales Family XVII. Incertae Sedis</taxon>
        <taxon>Thermaerobacter</taxon>
    </lineage>
</organism>
<dbReference type="Proteomes" id="UP001304683">
    <property type="component" value="Chromosome"/>
</dbReference>
<dbReference type="PRINTS" id="PR00081">
    <property type="entry name" value="GDHRDH"/>
</dbReference>
<dbReference type="InterPro" id="IPR002347">
    <property type="entry name" value="SDR_fam"/>
</dbReference>
<protein>
    <submittedName>
        <fullName evidence="2">SDR family oxidoreductase</fullName>
    </submittedName>
</protein>
<dbReference type="Gene3D" id="3.40.50.720">
    <property type="entry name" value="NAD(P)-binding Rossmann-like Domain"/>
    <property type="match status" value="1"/>
</dbReference>
<dbReference type="PANTHER" id="PTHR42760">
    <property type="entry name" value="SHORT-CHAIN DEHYDROGENASES/REDUCTASES FAMILY MEMBER"/>
    <property type="match status" value="1"/>
</dbReference>
<keyword evidence="3" id="KW-1185">Reference proteome</keyword>
<name>A0ABZ0QPQ5_9FIRM</name>
<gene>
    <name evidence="2" type="ORF">Q5761_02010</name>
</gene>
<reference evidence="2 3" key="1">
    <citation type="submission" date="2023-08" db="EMBL/GenBank/DDBJ databases">
        <title>Genome sequence of Thermaerobacter compostii strain Ins1, a spore-forming filamentous bacterium isolated from a deep geothermal reservoir.</title>
        <authorList>
            <person name="Bregnard D."/>
            <person name="Gonzalez D."/>
            <person name="Junier P."/>
        </authorList>
    </citation>
    <scope>NUCLEOTIDE SEQUENCE [LARGE SCALE GENOMIC DNA]</scope>
    <source>
        <strain evidence="2 3">Ins1</strain>
    </source>
</reference>
<accession>A0ABZ0QPQ5</accession>